<comment type="subcellular location">
    <subcellularLocation>
        <location evidence="1">Membrane</location>
        <topology evidence="1">Multi-pass membrane protein</topology>
    </subcellularLocation>
</comment>
<dbReference type="Pfam" id="PF06664">
    <property type="entry name" value="WLS-like_TM"/>
    <property type="match status" value="1"/>
</dbReference>
<evidence type="ECO:0000256" key="3">
    <source>
        <dbReference type="ARBA" id="ARBA00022989"/>
    </source>
</evidence>
<gene>
    <name evidence="7" type="ORF">TVAG_249580</name>
</gene>
<evidence type="ECO:0000313" key="7">
    <source>
        <dbReference type="EMBL" id="EAY21898.1"/>
    </source>
</evidence>
<evidence type="ECO:0000256" key="4">
    <source>
        <dbReference type="ARBA" id="ARBA00023136"/>
    </source>
</evidence>
<feature type="transmembrane region" description="Helical" evidence="5">
    <location>
        <begin position="351"/>
        <end position="369"/>
    </location>
</feature>
<evidence type="ECO:0000256" key="2">
    <source>
        <dbReference type="ARBA" id="ARBA00022692"/>
    </source>
</evidence>
<feature type="domain" description="Wntless-like transmembrane" evidence="6">
    <location>
        <begin position="178"/>
        <end position="400"/>
    </location>
</feature>
<dbReference type="VEuPathDB" id="TrichDB:TVAG_249580"/>
<dbReference type="PANTHER" id="PTHR31918:SF1">
    <property type="entry name" value="TRANSMEMBRANE PROTEIN 181"/>
    <property type="match status" value="1"/>
</dbReference>
<keyword evidence="4 5" id="KW-0472">Membrane</keyword>
<dbReference type="KEGG" id="tva:5467450"/>
<feature type="transmembrane region" description="Helical" evidence="5">
    <location>
        <begin position="36"/>
        <end position="55"/>
    </location>
</feature>
<dbReference type="Proteomes" id="UP000001542">
    <property type="component" value="Unassembled WGS sequence"/>
</dbReference>
<dbReference type="RefSeq" id="XP_001582884.1">
    <property type="nucleotide sequence ID" value="XM_001582834.1"/>
</dbReference>
<evidence type="ECO:0000256" key="5">
    <source>
        <dbReference type="SAM" id="Phobius"/>
    </source>
</evidence>
<keyword evidence="8" id="KW-1185">Reference proteome</keyword>
<keyword evidence="3 5" id="KW-1133">Transmembrane helix</keyword>
<dbReference type="InParanoid" id="A2DCG1"/>
<proteinExistence type="predicted"/>
<dbReference type="GO" id="GO:0016020">
    <property type="term" value="C:membrane"/>
    <property type="evidence" value="ECO:0007669"/>
    <property type="project" value="UniProtKB-SubCell"/>
</dbReference>
<evidence type="ECO:0000313" key="8">
    <source>
        <dbReference type="Proteomes" id="UP000001542"/>
    </source>
</evidence>
<accession>A2DCG1</accession>
<dbReference type="InterPro" id="IPR047843">
    <property type="entry name" value="WLS-like_TM"/>
</dbReference>
<keyword evidence="2 5" id="KW-0812">Transmembrane</keyword>
<sequence>MKIPKLDEMLYDVQIGDVSGQDSLMSVETGSVKDDILSILLFLLIIISTGMAGYFGPPIRKSGLLDFKYHQSIYLTPKNRYLRLSILFNLEKPAQNNSLPVKFDYTIKTIKKGQALAEIKKQFQNNCLILPGQTQTLPMEFFYDRFVRYDEADIQIGFDKNGEFVGGNILWESLDEYHAFFNIWVRSIFIVSSIIVCTLFITRLYNSKNGYNKEQIITALMSQVAIYGTNPLYPLLVFFPYSLFSYVEDIAFSVSTTCVLLSSTLIIVLNSIAKKNKKLNTVFIVVGIYAFLFIFAILHEFTKENVFSPSLAYIFNLIYGILFVLYSLITISLSILTLIRTDSSERHKFTVYTIVFAFTFIFLGISTLFEAKTNNSSGASLMIATIHCFAILLVYFHWPYETSIDQQYNEGFDDQNVDDFEPSIDEEQINNLQIKIESDPEEA</sequence>
<feature type="transmembrane region" description="Helical" evidence="5">
    <location>
        <begin position="224"/>
        <end position="244"/>
    </location>
</feature>
<dbReference type="InterPro" id="IPR040416">
    <property type="entry name" value="TMEM181"/>
</dbReference>
<name>A2DCG1_TRIV3</name>
<feature type="transmembrane region" description="Helical" evidence="5">
    <location>
        <begin position="250"/>
        <end position="269"/>
    </location>
</feature>
<dbReference type="PANTHER" id="PTHR31918">
    <property type="entry name" value="TRANSMEMBRANE PROTEIN 181"/>
    <property type="match status" value="1"/>
</dbReference>
<dbReference type="EMBL" id="DS113187">
    <property type="protein sequence ID" value="EAY21898.1"/>
    <property type="molecule type" value="Genomic_DNA"/>
</dbReference>
<dbReference type="VEuPathDB" id="TrichDB:TVAGG3_0956930"/>
<feature type="transmembrane region" description="Helical" evidence="5">
    <location>
        <begin position="183"/>
        <end position="204"/>
    </location>
</feature>
<dbReference type="AlphaFoldDB" id="A2DCG1"/>
<feature type="transmembrane region" description="Helical" evidence="5">
    <location>
        <begin position="311"/>
        <end position="339"/>
    </location>
</feature>
<feature type="transmembrane region" description="Helical" evidence="5">
    <location>
        <begin position="281"/>
        <end position="299"/>
    </location>
</feature>
<protein>
    <recommendedName>
        <fullName evidence="6">Wntless-like transmembrane domain-containing protein</fullName>
    </recommendedName>
</protein>
<evidence type="ECO:0000256" key="1">
    <source>
        <dbReference type="ARBA" id="ARBA00004141"/>
    </source>
</evidence>
<reference evidence="7" key="2">
    <citation type="journal article" date="2007" name="Science">
        <title>Draft genome sequence of the sexually transmitted pathogen Trichomonas vaginalis.</title>
        <authorList>
            <person name="Carlton J.M."/>
            <person name="Hirt R.P."/>
            <person name="Silva J.C."/>
            <person name="Delcher A.L."/>
            <person name="Schatz M."/>
            <person name="Zhao Q."/>
            <person name="Wortman J.R."/>
            <person name="Bidwell S.L."/>
            <person name="Alsmark U.C.M."/>
            <person name="Besteiro S."/>
            <person name="Sicheritz-Ponten T."/>
            <person name="Noel C.J."/>
            <person name="Dacks J.B."/>
            <person name="Foster P.G."/>
            <person name="Simillion C."/>
            <person name="Van de Peer Y."/>
            <person name="Miranda-Saavedra D."/>
            <person name="Barton G.J."/>
            <person name="Westrop G.D."/>
            <person name="Mueller S."/>
            <person name="Dessi D."/>
            <person name="Fiori P.L."/>
            <person name="Ren Q."/>
            <person name="Paulsen I."/>
            <person name="Zhang H."/>
            <person name="Bastida-Corcuera F.D."/>
            <person name="Simoes-Barbosa A."/>
            <person name="Brown M.T."/>
            <person name="Hayes R.D."/>
            <person name="Mukherjee M."/>
            <person name="Okumura C.Y."/>
            <person name="Schneider R."/>
            <person name="Smith A.J."/>
            <person name="Vanacova S."/>
            <person name="Villalvazo M."/>
            <person name="Haas B.J."/>
            <person name="Pertea M."/>
            <person name="Feldblyum T.V."/>
            <person name="Utterback T.R."/>
            <person name="Shu C.L."/>
            <person name="Osoegawa K."/>
            <person name="de Jong P.J."/>
            <person name="Hrdy I."/>
            <person name="Horvathova L."/>
            <person name="Zubacova Z."/>
            <person name="Dolezal P."/>
            <person name="Malik S.B."/>
            <person name="Logsdon J.M. Jr."/>
            <person name="Henze K."/>
            <person name="Gupta A."/>
            <person name="Wang C.C."/>
            <person name="Dunne R.L."/>
            <person name="Upcroft J.A."/>
            <person name="Upcroft P."/>
            <person name="White O."/>
            <person name="Salzberg S.L."/>
            <person name="Tang P."/>
            <person name="Chiu C.-H."/>
            <person name="Lee Y.-S."/>
            <person name="Embley T.M."/>
            <person name="Coombs G.H."/>
            <person name="Mottram J.C."/>
            <person name="Tachezy J."/>
            <person name="Fraser-Liggett C.M."/>
            <person name="Johnson P.J."/>
        </authorList>
    </citation>
    <scope>NUCLEOTIDE SEQUENCE [LARGE SCALE GENOMIC DNA]</scope>
    <source>
        <strain evidence="7">G3</strain>
    </source>
</reference>
<organism evidence="7 8">
    <name type="scientific">Trichomonas vaginalis (strain ATCC PRA-98 / G3)</name>
    <dbReference type="NCBI Taxonomy" id="412133"/>
    <lineage>
        <taxon>Eukaryota</taxon>
        <taxon>Metamonada</taxon>
        <taxon>Parabasalia</taxon>
        <taxon>Trichomonadida</taxon>
        <taxon>Trichomonadidae</taxon>
        <taxon>Trichomonas</taxon>
    </lineage>
</organism>
<dbReference type="GO" id="GO:0015643">
    <property type="term" value="F:toxic substance binding"/>
    <property type="evidence" value="ECO:0007669"/>
    <property type="project" value="InterPro"/>
</dbReference>
<evidence type="ECO:0000259" key="6">
    <source>
        <dbReference type="Pfam" id="PF06664"/>
    </source>
</evidence>
<dbReference type="OrthoDB" id="10644066at2759"/>
<reference evidence="7" key="1">
    <citation type="submission" date="2006-10" db="EMBL/GenBank/DDBJ databases">
        <authorList>
            <person name="Amadeo P."/>
            <person name="Zhao Q."/>
            <person name="Wortman J."/>
            <person name="Fraser-Liggett C."/>
            <person name="Carlton J."/>
        </authorList>
    </citation>
    <scope>NUCLEOTIDE SEQUENCE</scope>
    <source>
        <strain evidence="7">G3</strain>
    </source>
</reference>
<feature type="transmembrane region" description="Helical" evidence="5">
    <location>
        <begin position="381"/>
        <end position="398"/>
    </location>
</feature>